<feature type="region of interest" description="Disordered" evidence="1">
    <location>
        <begin position="1"/>
        <end position="30"/>
    </location>
</feature>
<evidence type="ECO:0000313" key="2">
    <source>
        <dbReference type="EMBL" id="HIS36986.1"/>
    </source>
</evidence>
<accession>A0A9D1EZX1</accession>
<dbReference type="EMBL" id="DVIU01000203">
    <property type="protein sequence ID" value="HIS36986.1"/>
    <property type="molecule type" value="Genomic_DNA"/>
</dbReference>
<evidence type="ECO:0000313" key="3">
    <source>
        <dbReference type="Proteomes" id="UP000823928"/>
    </source>
</evidence>
<organism evidence="2 3">
    <name type="scientific">Candidatus Scatousia excrementigallinarum</name>
    <dbReference type="NCBI Taxonomy" id="2840935"/>
    <lineage>
        <taxon>Bacteria</taxon>
        <taxon>Candidatus Scatousia</taxon>
    </lineage>
</organism>
<dbReference type="Proteomes" id="UP000823928">
    <property type="component" value="Unassembled WGS sequence"/>
</dbReference>
<dbReference type="AlphaFoldDB" id="A0A9D1EZX1"/>
<name>A0A9D1EZX1_9BACT</name>
<comment type="caution">
    <text evidence="2">The sequence shown here is derived from an EMBL/GenBank/DDBJ whole genome shotgun (WGS) entry which is preliminary data.</text>
</comment>
<evidence type="ECO:0000256" key="1">
    <source>
        <dbReference type="SAM" id="MobiDB-lite"/>
    </source>
</evidence>
<reference evidence="2" key="1">
    <citation type="submission" date="2020-10" db="EMBL/GenBank/DDBJ databases">
        <authorList>
            <person name="Gilroy R."/>
        </authorList>
    </citation>
    <scope>NUCLEOTIDE SEQUENCE</scope>
    <source>
        <strain evidence="2">6276</strain>
    </source>
</reference>
<protein>
    <submittedName>
        <fullName evidence="2">Uncharacterized protein</fullName>
    </submittedName>
</protein>
<sequence>MDDKQERKLTVIERTEEAGKTLSTPETSHHTNPIMKKLMTFHLEKASKFSVKDLFKK</sequence>
<feature type="compositionally biased region" description="Basic and acidic residues" evidence="1">
    <location>
        <begin position="1"/>
        <end position="19"/>
    </location>
</feature>
<reference evidence="2" key="2">
    <citation type="journal article" date="2021" name="PeerJ">
        <title>Extensive microbial diversity within the chicken gut microbiome revealed by metagenomics and culture.</title>
        <authorList>
            <person name="Gilroy R."/>
            <person name="Ravi A."/>
            <person name="Getino M."/>
            <person name="Pursley I."/>
            <person name="Horton D.L."/>
            <person name="Alikhan N.F."/>
            <person name="Baker D."/>
            <person name="Gharbi K."/>
            <person name="Hall N."/>
            <person name="Watson M."/>
            <person name="Adriaenssens E.M."/>
            <person name="Foster-Nyarko E."/>
            <person name="Jarju S."/>
            <person name="Secka A."/>
            <person name="Antonio M."/>
            <person name="Oren A."/>
            <person name="Chaudhuri R.R."/>
            <person name="La Ragione R."/>
            <person name="Hildebrand F."/>
            <person name="Pallen M.J."/>
        </authorList>
    </citation>
    <scope>NUCLEOTIDE SEQUENCE</scope>
    <source>
        <strain evidence="2">6276</strain>
    </source>
</reference>
<gene>
    <name evidence="2" type="ORF">IAC10_10230</name>
</gene>
<proteinExistence type="predicted"/>